<accession>A0ABN8KIR1</accession>
<comment type="caution">
    <text evidence="1">Lacks conserved residue(s) required for the propagation of feature annotation.</text>
</comment>
<name>A0ABN8KIR1_9BACI</name>
<reference evidence="2" key="1">
    <citation type="submission" date="2022-04" db="EMBL/GenBank/DDBJ databases">
        <authorList>
            <person name="Criscuolo A."/>
        </authorList>
    </citation>
    <scope>NUCLEOTIDE SEQUENCE</scope>
    <source>
        <strain evidence="2">CIP111895</strain>
    </source>
</reference>
<proteinExistence type="predicted"/>
<comment type="caution">
    <text evidence="2">The sequence shown here is derived from an EMBL/GenBank/DDBJ whole genome shotgun (WGS) entry which is preliminary data.</text>
</comment>
<dbReference type="RefSeq" id="WP_248733656.1">
    <property type="nucleotide sequence ID" value="NZ_CALBWS010000001.1"/>
</dbReference>
<dbReference type="Proteomes" id="UP000838308">
    <property type="component" value="Unassembled WGS sequence"/>
</dbReference>
<dbReference type="Gene3D" id="1.20.120.910">
    <property type="entry name" value="DksA, coiled-coil domain"/>
    <property type="match status" value="1"/>
</dbReference>
<protein>
    <recommendedName>
        <fullName evidence="4">DksA C4-type domain-containing protein</fullName>
    </recommendedName>
</protein>
<gene>
    <name evidence="2" type="ORF">BACCIP111895_00469</name>
</gene>
<evidence type="ECO:0000313" key="3">
    <source>
        <dbReference type="Proteomes" id="UP000838308"/>
    </source>
</evidence>
<evidence type="ECO:0000256" key="1">
    <source>
        <dbReference type="PROSITE-ProRule" id="PRU00510"/>
    </source>
</evidence>
<sequence>MNAMQEELFLELRQTQIEIEQSLTNKQKQDWLTSILEAELSDVKSAIQKLKDGNFGECEISGELLPEDLLKIIPTIKWIKDSGDLGRYYKKPISTSYL</sequence>
<keyword evidence="3" id="KW-1185">Reference proteome</keyword>
<organism evidence="2 3">
    <name type="scientific">Neobacillus rhizosphaerae</name>
    <dbReference type="NCBI Taxonomy" id="2880965"/>
    <lineage>
        <taxon>Bacteria</taxon>
        <taxon>Bacillati</taxon>
        <taxon>Bacillota</taxon>
        <taxon>Bacilli</taxon>
        <taxon>Bacillales</taxon>
        <taxon>Bacillaceae</taxon>
        <taxon>Neobacillus</taxon>
    </lineage>
</organism>
<dbReference type="EMBL" id="CALBWS010000001">
    <property type="protein sequence ID" value="CAH2713334.1"/>
    <property type="molecule type" value="Genomic_DNA"/>
</dbReference>
<evidence type="ECO:0008006" key="4">
    <source>
        <dbReference type="Google" id="ProtNLM"/>
    </source>
</evidence>
<evidence type="ECO:0000313" key="2">
    <source>
        <dbReference type="EMBL" id="CAH2713334.1"/>
    </source>
</evidence>
<dbReference type="PROSITE" id="PS51128">
    <property type="entry name" value="ZF_DKSA_2"/>
    <property type="match status" value="1"/>
</dbReference>